<dbReference type="InterPro" id="IPR019734">
    <property type="entry name" value="TPR_rpt"/>
</dbReference>
<keyword evidence="3" id="KW-1185">Reference proteome</keyword>
<dbReference type="SUPFAM" id="SSF81901">
    <property type="entry name" value="HCP-like"/>
    <property type="match status" value="2"/>
</dbReference>
<sequence>MRLGTDLAGVGAEVLAAALGTEEWVRVRERFARWFADQRASSYARELLNTGKTDPGSPEPLEAVWAPRLRTTLVHAADKNAAARQLRDLIHALAPLPEPLPAPAPAPALAEEPGPAPVGYLVEDAWPDSVRQPAENPGPAPARHLEEPGPAPVGYLVEDAWPDSVRQPAENPGPAPVRHPVEVPEIEAVPYQREIPEPRPAPDPRSESEPRSGPRPEGPPRALPALPPEGPEPVVGDHVDFRQADIHGPVIGVQIQHAYGPRSPIGLPGPDEWPTATALEPLAHGVRPARRTEGGPPLPPYVPRDADEALLSALASAAADGGLVVVLGEPFAGKSRTALALLAAVLPTARVYAPDAGADLRGLPDLLRGAAGHHVLWLDDLDGHLGDGGLEPRLLARLAGLRAVVLATLREDAYDEYRQTPRGRVLDLAQMVELPREWTDAERARAAEQADPRLREAAGLSGPEGIATHLAVEPRLWADFRRSRRKHPRGQALVRAAIDLARCGLRGPLSQDLLVEVAEGYGPPGGTEPETVEEALEWAARERHGVLPLLRREGPRAWSAAGPLVSAARYDEKFPPVRDALWSRALDVARTEKGYDVELVATLAGAAFERAVDGGDRPVMYRLGLLEESLGHHEEAESWFLRAAEAGVPEAAGHMGRLLVERGRSEEAEPLLEQAAQAGDRDAATLLAEALMGRAERWLLAAQRPRGARLLADMRFCVADPELTWDRYDFAASRGYPDVARGLGMHHLVTNERVLAEVWLERAAHAGDKTAAGILRGLQAAQPPLSEVEEYFAHFAESGDYPLDFAHHGVVLERMDRMEGAVEQYRAAYESGDPYGAYRLGALLDRQGKPEEAREWYRRAADQGHHAARKALGELPDGPDTVKE</sequence>
<dbReference type="Proteomes" id="UP000585836">
    <property type="component" value="Unassembled WGS sequence"/>
</dbReference>
<dbReference type="PANTHER" id="PTHR11102:SF160">
    <property type="entry name" value="ERAD-ASSOCIATED E3 UBIQUITIN-PROTEIN LIGASE COMPONENT HRD3"/>
    <property type="match status" value="1"/>
</dbReference>
<dbReference type="Pfam" id="PF13181">
    <property type="entry name" value="TPR_8"/>
    <property type="match status" value="1"/>
</dbReference>
<dbReference type="AlphaFoldDB" id="A0A7W9PVT2"/>
<dbReference type="InterPro" id="IPR050767">
    <property type="entry name" value="Sel1_AlgK"/>
</dbReference>
<dbReference type="Gene3D" id="1.25.40.10">
    <property type="entry name" value="Tetratricopeptide repeat domain"/>
    <property type="match status" value="2"/>
</dbReference>
<dbReference type="PANTHER" id="PTHR11102">
    <property type="entry name" value="SEL-1-LIKE PROTEIN"/>
    <property type="match status" value="1"/>
</dbReference>
<protein>
    <submittedName>
        <fullName evidence="2">TPR repeat protein</fullName>
    </submittedName>
</protein>
<comment type="caution">
    <text evidence="2">The sequence shown here is derived from an EMBL/GenBank/DDBJ whole genome shotgun (WGS) entry which is preliminary data.</text>
</comment>
<dbReference type="EMBL" id="JACHJK010000005">
    <property type="protein sequence ID" value="MBB5928042.1"/>
    <property type="molecule type" value="Genomic_DNA"/>
</dbReference>
<organism evidence="2 3">
    <name type="scientific">Streptomyces echinatus</name>
    <dbReference type="NCBI Taxonomy" id="67293"/>
    <lineage>
        <taxon>Bacteria</taxon>
        <taxon>Bacillati</taxon>
        <taxon>Actinomycetota</taxon>
        <taxon>Actinomycetes</taxon>
        <taxon>Kitasatosporales</taxon>
        <taxon>Streptomycetaceae</taxon>
        <taxon>Streptomyces</taxon>
    </lineage>
</organism>
<evidence type="ECO:0000313" key="2">
    <source>
        <dbReference type="EMBL" id="MBB5928042.1"/>
    </source>
</evidence>
<feature type="compositionally biased region" description="Pro residues" evidence="1">
    <location>
        <begin position="216"/>
        <end position="231"/>
    </location>
</feature>
<evidence type="ECO:0000256" key="1">
    <source>
        <dbReference type="SAM" id="MobiDB-lite"/>
    </source>
</evidence>
<feature type="compositionally biased region" description="Basic and acidic residues" evidence="1">
    <location>
        <begin position="194"/>
        <end position="214"/>
    </location>
</feature>
<proteinExistence type="predicted"/>
<dbReference type="InterPro" id="IPR006597">
    <property type="entry name" value="Sel1-like"/>
</dbReference>
<name>A0A7W9PVT2_9ACTN</name>
<feature type="region of interest" description="Disordered" evidence="1">
    <location>
        <begin position="858"/>
        <end position="884"/>
    </location>
</feature>
<reference evidence="2 3" key="1">
    <citation type="submission" date="2020-08" db="EMBL/GenBank/DDBJ databases">
        <title>Genomic Encyclopedia of Type Strains, Phase III (KMG-III): the genomes of soil and plant-associated and newly described type strains.</title>
        <authorList>
            <person name="Whitman W."/>
        </authorList>
    </citation>
    <scope>NUCLEOTIDE SEQUENCE [LARGE SCALE GENOMIC DNA]</scope>
    <source>
        <strain evidence="2 3">CECT 3313</strain>
    </source>
</reference>
<dbReference type="SMART" id="SM00671">
    <property type="entry name" value="SEL1"/>
    <property type="match status" value="2"/>
</dbReference>
<feature type="region of interest" description="Disordered" evidence="1">
    <location>
        <begin position="129"/>
        <end position="233"/>
    </location>
</feature>
<accession>A0A7W9PVT2</accession>
<dbReference type="InterPro" id="IPR011990">
    <property type="entry name" value="TPR-like_helical_dom_sf"/>
</dbReference>
<evidence type="ECO:0000313" key="3">
    <source>
        <dbReference type="Proteomes" id="UP000585836"/>
    </source>
</evidence>
<dbReference type="RefSeq" id="WP_184966149.1">
    <property type="nucleotide sequence ID" value="NZ_BAAAWF010000057.1"/>
</dbReference>
<gene>
    <name evidence="2" type="ORF">FHS34_003505</name>
</gene>